<dbReference type="RefSeq" id="WP_090940781.1">
    <property type="nucleotide sequence ID" value="NZ_FOTS01000040.1"/>
</dbReference>
<accession>A0A1I4N0L0</accession>
<keyword evidence="2" id="KW-1185">Reference proteome</keyword>
<sequence length="124" mass="13839">MKRKIPFNLFGEEQELCFTIKKIGELEKVTGKGIQQLIRSEEAGINFCLGALPICLEKKSPDFYVERIEEYLESGGAIDDIATPIAHAILATGIIGKVVSDSVMAIYYPDLYPKVIEDTEQKNE</sequence>
<protein>
    <submittedName>
        <fullName evidence="1">Uncharacterized protein</fullName>
    </submittedName>
</protein>
<reference evidence="2" key="1">
    <citation type="submission" date="2016-10" db="EMBL/GenBank/DDBJ databases">
        <authorList>
            <person name="Varghese N."/>
            <person name="Submissions S."/>
        </authorList>
    </citation>
    <scope>NUCLEOTIDE SEQUENCE [LARGE SCALE GENOMIC DNA]</scope>
    <source>
        <strain evidence="2">DSM 13327</strain>
    </source>
</reference>
<gene>
    <name evidence="1" type="ORF">SAMN04490355_104018</name>
</gene>
<dbReference type="Proteomes" id="UP000199520">
    <property type="component" value="Unassembled WGS sequence"/>
</dbReference>
<evidence type="ECO:0000313" key="2">
    <source>
        <dbReference type="Proteomes" id="UP000199520"/>
    </source>
</evidence>
<dbReference type="EMBL" id="FOTS01000040">
    <property type="protein sequence ID" value="SFM09114.1"/>
    <property type="molecule type" value="Genomic_DNA"/>
</dbReference>
<evidence type="ECO:0000313" key="1">
    <source>
        <dbReference type="EMBL" id="SFM09114.1"/>
    </source>
</evidence>
<organism evidence="1 2">
    <name type="scientific">Pelosinus propionicus DSM 13327</name>
    <dbReference type="NCBI Taxonomy" id="1123291"/>
    <lineage>
        <taxon>Bacteria</taxon>
        <taxon>Bacillati</taxon>
        <taxon>Bacillota</taxon>
        <taxon>Negativicutes</taxon>
        <taxon>Selenomonadales</taxon>
        <taxon>Sporomusaceae</taxon>
        <taxon>Pelosinus</taxon>
    </lineage>
</organism>
<dbReference type="AlphaFoldDB" id="A0A1I4N0L0"/>
<name>A0A1I4N0L0_9FIRM</name>
<proteinExistence type="predicted"/>
<dbReference type="STRING" id="1123291.SAMN04490355_104018"/>
<dbReference type="OrthoDB" id="1684132at2"/>